<evidence type="ECO:0000313" key="2">
    <source>
        <dbReference type="Proteomes" id="UP001497416"/>
    </source>
</evidence>
<comment type="caution">
    <text evidence="1">The sequence shown here is derived from an EMBL/GenBank/DDBJ whole genome shotgun (WGS) entry which is preliminary data.</text>
</comment>
<dbReference type="EMBL" id="CAXIXY010000005">
    <property type="protein sequence ID" value="CAL2089017.1"/>
    <property type="molecule type" value="Genomic_DNA"/>
</dbReference>
<dbReference type="Proteomes" id="UP001497416">
    <property type="component" value="Unassembled WGS sequence"/>
</dbReference>
<sequence>MCVIKAIIKHVSMGKHIGIPKTRGQILPVLISRITVLVRANIPTVKKK</sequence>
<evidence type="ECO:0000313" key="1">
    <source>
        <dbReference type="EMBL" id="CAL2089017.1"/>
    </source>
</evidence>
<proteinExistence type="predicted"/>
<accession>A0ABM9P2Z5</accession>
<reference evidence="1 2" key="1">
    <citation type="submission" date="2024-05" db="EMBL/GenBank/DDBJ databases">
        <authorList>
            <person name="Duchaud E."/>
        </authorList>
    </citation>
    <scope>NUCLEOTIDE SEQUENCE [LARGE SCALE GENOMIC DNA]</scope>
    <source>
        <strain evidence="1">Ena-SAMPLE-TAB-13-05-2024-13:56:06:370-140302</strain>
    </source>
</reference>
<keyword evidence="2" id="KW-1185">Reference proteome</keyword>
<protein>
    <submittedName>
        <fullName evidence="1">Uncharacterized protein</fullName>
    </submittedName>
</protein>
<name>A0ABM9P2Z5_9FLAO</name>
<organism evidence="1 2">
    <name type="scientific">Tenacibaculum platacis</name>
    <dbReference type="NCBI Taxonomy" id="3137852"/>
    <lineage>
        <taxon>Bacteria</taxon>
        <taxon>Pseudomonadati</taxon>
        <taxon>Bacteroidota</taxon>
        <taxon>Flavobacteriia</taxon>
        <taxon>Flavobacteriales</taxon>
        <taxon>Flavobacteriaceae</taxon>
        <taxon>Tenacibaculum</taxon>
    </lineage>
</organism>
<gene>
    <name evidence="1" type="ORF">T190607A01A_30235</name>
</gene>